<gene>
    <name evidence="3" type="ORF">CSC65_06240</name>
</gene>
<evidence type="ECO:0000313" key="3">
    <source>
        <dbReference type="EMBL" id="KAF1695365.1"/>
    </source>
</evidence>
<proteinExistence type="predicted"/>
<evidence type="ECO:0000256" key="2">
    <source>
        <dbReference type="SAM" id="Phobius"/>
    </source>
</evidence>
<accession>A0ABQ6Z838</accession>
<dbReference type="RefSeq" id="WP_162409580.1">
    <property type="nucleotide sequence ID" value="NZ_PDWN01000005.1"/>
</dbReference>
<evidence type="ECO:0000256" key="1">
    <source>
        <dbReference type="SAM" id="MobiDB-lite"/>
    </source>
</evidence>
<protein>
    <recommendedName>
        <fullName evidence="5">Transmembrane protein</fullName>
    </recommendedName>
</protein>
<dbReference type="EMBL" id="PDWN01000005">
    <property type="protein sequence ID" value="KAF1695365.1"/>
    <property type="molecule type" value="Genomic_DNA"/>
</dbReference>
<organism evidence="3 4">
    <name type="scientific">Pseudoxanthomonas daejeonensis</name>
    <dbReference type="NCBI Taxonomy" id="266062"/>
    <lineage>
        <taxon>Bacteria</taxon>
        <taxon>Pseudomonadati</taxon>
        <taxon>Pseudomonadota</taxon>
        <taxon>Gammaproteobacteria</taxon>
        <taxon>Lysobacterales</taxon>
        <taxon>Lysobacteraceae</taxon>
        <taxon>Pseudoxanthomonas</taxon>
    </lineage>
</organism>
<feature type="transmembrane region" description="Helical" evidence="2">
    <location>
        <begin position="51"/>
        <end position="72"/>
    </location>
</feature>
<evidence type="ECO:0000313" key="4">
    <source>
        <dbReference type="Proteomes" id="UP000788419"/>
    </source>
</evidence>
<dbReference type="Proteomes" id="UP000788419">
    <property type="component" value="Unassembled WGS sequence"/>
</dbReference>
<sequence length="234" mass="24178">MSDRTPIPARSLAPADWHDAFAALPLEAPPADGWQRFATQHVIASTRRRRALPWAIAAAIACLAALPVLVFMRQPAPSTATDAPVVASADAPSLPTSAAGNATTTAIVDGTGPRVSGTASPAPPPPGPSTARAPGVALEELHAESARLEALLTELSDDAGSGDGARLALTISLRTQVSYIDAALSGAPLDEPALVDLWKQRVETLRELAGVAAEQRWNALYGGPAADYALVQVY</sequence>
<reference evidence="3 4" key="1">
    <citation type="submission" date="2017-10" db="EMBL/GenBank/DDBJ databases">
        <title>Whole genome sequencing of members of genus Pseudoxanthomonas.</title>
        <authorList>
            <person name="Kumar S."/>
            <person name="Bansal K."/>
            <person name="Kaur A."/>
            <person name="Patil P."/>
            <person name="Sharma S."/>
            <person name="Patil P.B."/>
        </authorList>
    </citation>
    <scope>NUCLEOTIDE SEQUENCE [LARGE SCALE GENOMIC DNA]</scope>
    <source>
        <strain evidence="3 4">DSM 17801</strain>
    </source>
</reference>
<comment type="caution">
    <text evidence="3">The sequence shown here is derived from an EMBL/GenBank/DDBJ whole genome shotgun (WGS) entry which is preliminary data.</text>
</comment>
<keyword evidence="4" id="KW-1185">Reference proteome</keyword>
<keyword evidence="2" id="KW-0812">Transmembrane</keyword>
<feature type="region of interest" description="Disordered" evidence="1">
    <location>
        <begin position="110"/>
        <end position="133"/>
    </location>
</feature>
<name>A0ABQ6Z838_9GAMM</name>
<keyword evidence="2" id="KW-0472">Membrane</keyword>
<evidence type="ECO:0008006" key="5">
    <source>
        <dbReference type="Google" id="ProtNLM"/>
    </source>
</evidence>
<keyword evidence="2" id="KW-1133">Transmembrane helix</keyword>